<dbReference type="SMART" id="SM01069">
    <property type="entry name" value="CDC37_C"/>
    <property type="match status" value="1"/>
</dbReference>
<dbReference type="FunFam" id="1.20.58.610:FF:000001">
    <property type="entry name" value="Hsp90 co-chaperone Cdc37-like 1"/>
    <property type="match status" value="1"/>
</dbReference>
<evidence type="ECO:0000256" key="7">
    <source>
        <dbReference type="SAM" id="MobiDB-lite"/>
    </source>
</evidence>
<dbReference type="GO" id="GO:0051087">
    <property type="term" value="F:protein-folding chaperone binding"/>
    <property type="evidence" value="ECO:0007669"/>
    <property type="project" value="TreeGrafter"/>
</dbReference>
<dbReference type="Ensembl" id="ENSAMXT00005017481.1">
    <property type="protein sequence ID" value="ENSAMXP00005015839.1"/>
    <property type="gene ID" value="ENSAMXG00005008325.1"/>
</dbReference>
<keyword evidence="4" id="KW-0143">Chaperone</keyword>
<evidence type="ECO:0000256" key="5">
    <source>
        <dbReference type="ARBA" id="ARBA00037145"/>
    </source>
</evidence>
<reference evidence="10 13" key="1">
    <citation type="submission" date="2021-07" db="EMBL/GenBank/DDBJ databases">
        <authorList>
            <person name="Imarazene B."/>
            <person name="Zahm M."/>
            <person name="Klopp C."/>
            <person name="Cabau C."/>
            <person name="Beille S."/>
            <person name="Jouanno E."/>
            <person name="Castinel A."/>
            <person name="Lluch J."/>
            <person name="Gil L."/>
            <person name="Kuchtly C."/>
            <person name="Lopez Roques C."/>
            <person name="Donnadieu C."/>
            <person name="Parrinello H."/>
            <person name="Journot L."/>
            <person name="Du K."/>
            <person name="Schartl M."/>
            <person name="Retaux S."/>
            <person name="Guiguen Y."/>
        </authorList>
    </citation>
    <scope>NUCLEOTIDE SEQUENCE [LARGE SCALE GENOMIC DNA]</scope>
    <source>
        <strain evidence="10">Pach_M1</strain>
        <tissue evidence="10">Testis</tissue>
    </source>
</reference>
<comment type="similarity">
    <text evidence="2">Belongs to the CDC37 family.</text>
</comment>
<evidence type="ECO:0000256" key="3">
    <source>
        <dbReference type="ARBA" id="ARBA00022490"/>
    </source>
</evidence>
<dbReference type="Proteomes" id="UP000694621">
    <property type="component" value="Unplaced"/>
</dbReference>
<dbReference type="KEGG" id="amex:103032832"/>
<evidence type="ECO:0000259" key="8">
    <source>
        <dbReference type="SMART" id="SM01069"/>
    </source>
</evidence>
<dbReference type="InterPro" id="IPR038189">
    <property type="entry name" value="Cdc37_Hsp90-bd_sf"/>
</dbReference>
<evidence type="ECO:0000313" key="12">
    <source>
        <dbReference type="Proteomes" id="UP000694621"/>
    </source>
</evidence>
<accession>A0A8B9HRJ0</accession>
<organism evidence="11 12">
    <name type="scientific">Astyanax mexicanus</name>
    <name type="common">Blind cave fish</name>
    <name type="synonym">Astyanax fasciatus mexicanus</name>
    <dbReference type="NCBI Taxonomy" id="7994"/>
    <lineage>
        <taxon>Eukaryota</taxon>
        <taxon>Metazoa</taxon>
        <taxon>Chordata</taxon>
        <taxon>Craniata</taxon>
        <taxon>Vertebrata</taxon>
        <taxon>Euteleostomi</taxon>
        <taxon>Actinopterygii</taxon>
        <taxon>Neopterygii</taxon>
        <taxon>Teleostei</taxon>
        <taxon>Ostariophysi</taxon>
        <taxon>Characiformes</taxon>
        <taxon>Characoidei</taxon>
        <taxon>Acestrorhamphidae</taxon>
        <taxon>Acestrorhamphinae</taxon>
        <taxon>Astyanax</taxon>
    </lineage>
</organism>
<dbReference type="OMA" id="KACIQSQ"/>
<dbReference type="Gene3D" id="1.20.58.610">
    <property type="entry name" value="Cdc37, Hsp90 binding domain"/>
    <property type="match status" value="1"/>
</dbReference>
<dbReference type="EMBL" id="JAICCE010000020">
    <property type="protein sequence ID" value="KAG9263259.1"/>
    <property type="molecule type" value="Genomic_DNA"/>
</dbReference>
<comment type="function">
    <text evidence="5">Co-chaperone that binds to numerous proteins and promotes their interaction with Hsp70 and Hsp90.</text>
</comment>
<dbReference type="GO" id="GO:0050821">
    <property type="term" value="P:protein stabilization"/>
    <property type="evidence" value="ECO:0007669"/>
    <property type="project" value="TreeGrafter"/>
</dbReference>
<keyword evidence="3" id="KW-0963">Cytoplasm</keyword>
<feature type="region of interest" description="Disordered" evidence="7">
    <location>
        <begin position="1"/>
        <end position="38"/>
    </location>
</feature>
<dbReference type="AlphaFoldDB" id="A0A8B9HRJ0"/>
<dbReference type="Pfam" id="PF08565">
    <property type="entry name" value="CDC37_M"/>
    <property type="match status" value="1"/>
</dbReference>
<dbReference type="GO" id="GO:0031072">
    <property type="term" value="F:heat shock protein binding"/>
    <property type="evidence" value="ECO:0007669"/>
    <property type="project" value="TreeGrafter"/>
</dbReference>
<feature type="domain" description="Cdc37 Hsp90 binding" evidence="9">
    <location>
        <begin position="132"/>
        <end position="283"/>
    </location>
</feature>
<gene>
    <name evidence="10" type="primary">CDC37L1</name>
    <name evidence="10" type="ORF">AMEX_G23274</name>
</gene>
<proteinExistence type="inferred from homology"/>
<evidence type="ECO:0000256" key="1">
    <source>
        <dbReference type="ARBA" id="ARBA00004496"/>
    </source>
</evidence>
<feature type="domain" description="Cdc37 C-terminal" evidence="8">
    <location>
        <begin position="284"/>
        <end position="360"/>
    </location>
</feature>
<evidence type="ECO:0000313" key="10">
    <source>
        <dbReference type="EMBL" id="KAG9263259.1"/>
    </source>
</evidence>
<protein>
    <recommendedName>
        <fullName evidence="6">Hsp90 co-chaperone Cdc37-like 1</fullName>
    </recommendedName>
</protein>
<dbReference type="SUPFAM" id="SSF101391">
    <property type="entry name" value="Hsp90 co-chaperone CDC37"/>
    <property type="match status" value="1"/>
</dbReference>
<dbReference type="GO" id="GO:0005737">
    <property type="term" value="C:cytoplasm"/>
    <property type="evidence" value="ECO:0007669"/>
    <property type="project" value="UniProtKB-SubCell"/>
</dbReference>
<dbReference type="GeneID" id="103032832"/>
<evidence type="ECO:0000313" key="11">
    <source>
        <dbReference type="Ensembl" id="ENSAMXP00005015839.1"/>
    </source>
</evidence>
<dbReference type="Pfam" id="PF08564">
    <property type="entry name" value="CDC37_C"/>
    <property type="match status" value="1"/>
</dbReference>
<dbReference type="SMART" id="SM01070">
    <property type="entry name" value="CDC37_M"/>
    <property type="match status" value="1"/>
</dbReference>
<dbReference type="OrthoDB" id="440202at2759"/>
<dbReference type="PANTHER" id="PTHR12800:SF2">
    <property type="entry name" value="HSP90 CO-CHAPERONE CDC37-LIKE 1"/>
    <property type="match status" value="1"/>
</dbReference>
<evidence type="ECO:0000256" key="6">
    <source>
        <dbReference type="ARBA" id="ARBA00040086"/>
    </source>
</evidence>
<evidence type="ECO:0000313" key="13">
    <source>
        <dbReference type="Proteomes" id="UP000752171"/>
    </source>
</evidence>
<evidence type="ECO:0000259" key="9">
    <source>
        <dbReference type="SMART" id="SM01070"/>
    </source>
</evidence>
<dbReference type="Proteomes" id="UP000752171">
    <property type="component" value="Unassembled WGS sequence"/>
</dbReference>
<dbReference type="PANTHER" id="PTHR12800">
    <property type="entry name" value="CDC37-RELATED"/>
    <property type="match status" value="1"/>
</dbReference>
<comment type="subcellular location">
    <subcellularLocation>
        <location evidence="1">Cytoplasm</location>
    </subcellularLocation>
</comment>
<dbReference type="InterPro" id="IPR013873">
    <property type="entry name" value="Cdc37_C"/>
</dbReference>
<dbReference type="GO" id="GO:0051082">
    <property type="term" value="F:unfolded protein binding"/>
    <property type="evidence" value="ECO:0007669"/>
    <property type="project" value="TreeGrafter"/>
</dbReference>
<dbReference type="GO" id="GO:0006457">
    <property type="term" value="P:protein folding"/>
    <property type="evidence" value="ECO:0007669"/>
    <property type="project" value="TreeGrafter"/>
</dbReference>
<dbReference type="Gene3D" id="6.10.140.250">
    <property type="match status" value="1"/>
</dbReference>
<dbReference type="CTD" id="55664"/>
<sequence length="365" mass="41738">MRGFPAGMEWVPSPAEAQSRANDSTRNHPHPHPPLTHECSAESMASLCESQQQRVKASIVSSWQLVEAQDQLCGLELHGCESAEQAHARALASSAQLSQTEEEWRRKESMLGGLESRWSPVLGLETEHRGFDKSIISDSQSKGIEADNDKSLTFVQRHEQHLKHFGMLRRWDDSQRFLAEFPHLICEETANYLILWCFRLHAEKKEALMEQVAHQAVVMQFILEMARSAQQDPRGCFRQFFQKAKEGQEGYLDVFHTELEAFKQRVREYAMKSKGENPKAPEQQCTPNRRCLDPKEVLDSLPPELKACIQSQDMHILQNVLSTMNAQVAEYHIKRCLEAGLWAYPGRGVKEEDSGTEEFRMMETS</sequence>
<reference evidence="11" key="2">
    <citation type="submission" date="2025-05" db="UniProtKB">
        <authorList>
            <consortium name="Ensembl"/>
        </authorList>
    </citation>
    <scope>IDENTIFICATION</scope>
</reference>
<evidence type="ECO:0000256" key="2">
    <source>
        <dbReference type="ARBA" id="ARBA00006222"/>
    </source>
</evidence>
<dbReference type="InterPro" id="IPR013874">
    <property type="entry name" value="Cdc37_Hsp90-bd"/>
</dbReference>
<dbReference type="InterPro" id="IPR004918">
    <property type="entry name" value="Cdc37"/>
</dbReference>
<evidence type="ECO:0000256" key="4">
    <source>
        <dbReference type="ARBA" id="ARBA00023186"/>
    </source>
</evidence>
<name>A0A8B9HRJ0_ASTMX</name>